<comment type="caution">
    <text evidence="1">The sequence shown here is derived from an EMBL/GenBank/DDBJ whole genome shotgun (WGS) entry which is preliminary data.</text>
</comment>
<sequence>MSVASIGYYVHHHGEGHRRRAMAIAARAPGRLTLIGTGVAGLEGPFQTLELPDDRMVGEEAFDGIDAAGERPAALHYAPVHHEGVRARVREVAGWIATARPALMVVDVSVEIAMLARLCATPTIYVRLAGARWDEAHLDAFRGARALIAPFDRRCDDADVPGWVMDKTRHLPGLGAATGRARAPGDVVLVAFGRGGAHTTAQEVSDAARATPGRRWRVIGPMAESAEPPANLEVAGWVDRAEDEIARAGVVVGGAGDGVLSAAAAGARPFVCVAEDRPFGEQRAKARALHEARAAVVLPAWPDAARWPRILDEAAALETSRIAGFHDPEGPAKAAALILEQADR</sequence>
<proteinExistence type="predicted"/>
<dbReference type="SUPFAM" id="SSF53756">
    <property type="entry name" value="UDP-Glycosyltransferase/glycogen phosphorylase"/>
    <property type="match status" value="1"/>
</dbReference>
<dbReference type="EMBL" id="QFPN01000014">
    <property type="protein sequence ID" value="PZQ10743.1"/>
    <property type="molecule type" value="Genomic_DNA"/>
</dbReference>
<evidence type="ECO:0000313" key="2">
    <source>
        <dbReference type="Proteomes" id="UP000249577"/>
    </source>
</evidence>
<dbReference type="Proteomes" id="UP000249577">
    <property type="component" value="Unassembled WGS sequence"/>
</dbReference>
<protein>
    <submittedName>
        <fullName evidence="1">Glycosyltransferase</fullName>
    </submittedName>
</protein>
<name>A0A2W5M091_ANCNO</name>
<dbReference type="Gene3D" id="3.40.50.2000">
    <property type="entry name" value="Glycogen Phosphorylase B"/>
    <property type="match status" value="1"/>
</dbReference>
<organism evidence="1 2">
    <name type="scientific">Ancylobacter novellus</name>
    <name type="common">Thiobacillus novellus</name>
    <dbReference type="NCBI Taxonomy" id="921"/>
    <lineage>
        <taxon>Bacteria</taxon>
        <taxon>Pseudomonadati</taxon>
        <taxon>Pseudomonadota</taxon>
        <taxon>Alphaproteobacteria</taxon>
        <taxon>Hyphomicrobiales</taxon>
        <taxon>Xanthobacteraceae</taxon>
        <taxon>Ancylobacter</taxon>
    </lineage>
</organism>
<keyword evidence="1" id="KW-0808">Transferase</keyword>
<dbReference type="AlphaFoldDB" id="A0A2W5M091"/>
<evidence type="ECO:0000313" key="1">
    <source>
        <dbReference type="EMBL" id="PZQ10743.1"/>
    </source>
</evidence>
<dbReference type="GO" id="GO:0016740">
    <property type="term" value="F:transferase activity"/>
    <property type="evidence" value="ECO:0007669"/>
    <property type="project" value="UniProtKB-KW"/>
</dbReference>
<gene>
    <name evidence="1" type="ORF">DI565_19380</name>
</gene>
<accession>A0A2W5M091</accession>
<reference evidence="1 2" key="1">
    <citation type="submission" date="2017-08" db="EMBL/GenBank/DDBJ databases">
        <title>Infants hospitalized years apart are colonized by the same room-sourced microbial strains.</title>
        <authorList>
            <person name="Brooks B."/>
            <person name="Olm M.R."/>
            <person name="Firek B.A."/>
            <person name="Baker R."/>
            <person name="Thomas B.C."/>
            <person name="Morowitz M.J."/>
            <person name="Banfield J.F."/>
        </authorList>
    </citation>
    <scope>NUCLEOTIDE SEQUENCE [LARGE SCALE GENOMIC DNA]</scope>
    <source>
        <strain evidence="1">S2_005_003_R2_43</strain>
    </source>
</reference>